<name>A0A6J6SRD9_9ZZZZ</name>
<organism evidence="5">
    <name type="scientific">freshwater metagenome</name>
    <dbReference type="NCBI Taxonomy" id="449393"/>
    <lineage>
        <taxon>unclassified sequences</taxon>
        <taxon>metagenomes</taxon>
        <taxon>ecological metagenomes</taxon>
    </lineage>
</organism>
<feature type="transmembrane region" description="Helical" evidence="1">
    <location>
        <begin position="251"/>
        <end position="273"/>
    </location>
</feature>
<sequence>MVQRDRELLPEIEGLRALAVISVLLYHAEFGISGGYIGVDVFFVVSGFLITRLLVRERVATGRISLRTFYARRARRLLPAATLVLVAVVAASYLLLNPLRAHDTAVDASWAAVFAANIHFARVGTDYLASSAAPSLLQHWWSLAIEEQFYLVWPGVLALAWWAWRRVHAAALVACAVVLVGSFAVGWWLVDDNPVWAYFAPWARAWELALGGLCTLIWSRRDRIFGRAALGWVGMAAMGFSAVVFDRSTMFPGVAALLPVLGAAAVIVSIGAVGSPGRLLSLKPLQWVGGRSYGLYLWHWPLLVLVEERWGRTAGWRGGALVLSVVLAAVTYVLVEQPVRHLPALLRSASRSLALGVSMVLLTVAVAWWSAATTSDVELHTGYVAPTVAPTVPVPVSVSVSAGTQPAGVGSTTSTTTPPDPLVVLQQKVANELEPLIRESAAQDLVPDNITPAISDQHTNSPRVWGDGCLVGFFDDTSPVCEYGDLSSPITVALYGDSHVDQWFDAAEATALRNHWKLLVLSKSKCAILDIDVLYDGTRPYPQCTRWRAAAQQRVLAPDVQVVLITQWRQHYHVLDKGAERPVYDREWRAALVETVSTLQAAGKRVMLLGDTPFTHFAPDECIADHARSLTHCNLARPTHVVEREIQLEREVAAEVGVEYYDTNVWFCADDVCPVVVGNMAVYLDSHHINRTYGLFLTPYMELLIQHLLVAP</sequence>
<dbReference type="EMBL" id="CAFBMT010000016">
    <property type="protein sequence ID" value="CAB4945996.1"/>
    <property type="molecule type" value="Genomic_DNA"/>
</dbReference>
<dbReference type="InterPro" id="IPR002656">
    <property type="entry name" value="Acyl_transf_3_dom"/>
</dbReference>
<dbReference type="PANTHER" id="PTHR23028">
    <property type="entry name" value="ACETYLTRANSFERASE"/>
    <property type="match status" value="1"/>
</dbReference>
<feature type="transmembrane region" description="Helical" evidence="1">
    <location>
        <begin position="171"/>
        <end position="190"/>
    </location>
</feature>
<proteinExistence type="predicted"/>
<gene>
    <name evidence="5" type="ORF">UFOPK2656_02637</name>
    <name evidence="6" type="ORF">UFOPK3267_02622</name>
    <name evidence="7" type="ORF">UFOPK3651_02518</name>
    <name evidence="8" type="ORF">UFOPK3931_03226</name>
    <name evidence="4" type="ORF">UFOPK4189_02506</name>
</gene>
<keyword evidence="1" id="KW-1133">Transmembrane helix</keyword>
<reference evidence="5" key="1">
    <citation type="submission" date="2020-05" db="EMBL/GenBank/DDBJ databases">
        <authorList>
            <person name="Chiriac C."/>
            <person name="Salcher M."/>
            <person name="Ghai R."/>
            <person name="Kavagutti S V."/>
        </authorList>
    </citation>
    <scope>NUCLEOTIDE SEQUENCE</scope>
</reference>
<feature type="transmembrane region" description="Helical" evidence="1">
    <location>
        <begin position="34"/>
        <end position="55"/>
    </location>
</feature>
<feature type="domain" description="SGNH" evidence="3">
    <location>
        <begin position="477"/>
        <end position="699"/>
    </location>
</feature>
<feature type="transmembrane region" description="Helical" evidence="1">
    <location>
        <begin position="225"/>
        <end position="245"/>
    </location>
</feature>
<feature type="transmembrane region" description="Helical" evidence="1">
    <location>
        <begin position="314"/>
        <end position="333"/>
    </location>
</feature>
<feature type="transmembrane region" description="Helical" evidence="1">
    <location>
        <begin position="148"/>
        <end position="164"/>
    </location>
</feature>
<evidence type="ECO:0000313" key="7">
    <source>
        <dbReference type="EMBL" id="CAB4945996.1"/>
    </source>
</evidence>
<evidence type="ECO:0000256" key="1">
    <source>
        <dbReference type="SAM" id="Phobius"/>
    </source>
</evidence>
<dbReference type="GO" id="GO:0016747">
    <property type="term" value="F:acyltransferase activity, transferring groups other than amino-acyl groups"/>
    <property type="evidence" value="ECO:0007669"/>
    <property type="project" value="InterPro"/>
</dbReference>
<dbReference type="EMBL" id="CAFBIY010000199">
    <property type="protein sequence ID" value="CAB4853098.1"/>
    <property type="molecule type" value="Genomic_DNA"/>
</dbReference>
<accession>A0A6J6SRD9</accession>
<keyword evidence="1" id="KW-0472">Membrane</keyword>
<evidence type="ECO:0000313" key="8">
    <source>
        <dbReference type="EMBL" id="CAB5018751.1"/>
    </source>
</evidence>
<evidence type="ECO:0000259" key="3">
    <source>
        <dbReference type="Pfam" id="PF19040"/>
    </source>
</evidence>
<evidence type="ECO:0000313" key="4">
    <source>
        <dbReference type="EMBL" id="CAB4364747.1"/>
    </source>
</evidence>
<dbReference type="GO" id="GO:0009103">
    <property type="term" value="P:lipopolysaccharide biosynthetic process"/>
    <property type="evidence" value="ECO:0007669"/>
    <property type="project" value="TreeGrafter"/>
</dbReference>
<feature type="transmembrane region" description="Helical" evidence="1">
    <location>
        <begin position="76"/>
        <end position="96"/>
    </location>
</feature>
<evidence type="ECO:0000259" key="2">
    <source>
        <dbReference type="Pfam" id="PF01757"/>
    </source>
</evidence>
<evidence type="ECO:0000313" key="6">
    <source>
        <dbReference type="EMBL" id="CAB4853098.1"/>
    </source>
</evidence>
<dbReference type="EMBL" id="CAFBOL010000151">
    <property type="protein sequence ID" value="CAB5018751.1"/>
    <property type="molecule type" value="Genomic_DNA"/>
</dbReference>
<feature type="domain" description="Acyltransferase 3" evidence="2">
    <location>
        <begin position="11"/>
        <end position="332"/>
    </location>
</feature>
<evidence type="ECO:0000313" key="5">
    <source>
        <dbReference type="EMBL" id="CAB4737248.1"/>
    </source>
</evidence>
<dbReference type="InterPro" id="IPR050879">
    <property type="entry name" value="Acyltransferase_3"/>
</dbReference>
<dbReference type="EMBL" id="CAEZYF010000020">
    <property type="protein sequence ID" value="CAB4737248.1"/>
    <property type="molecule type" value="Genomic_DNA"/>
</dbReference>
<dbReference type="GO" id="GO:0016020">
    <property type="term" value="C:membrane"/>
    <property type="evidence" value="ECO:0007669"/>
    <property type="project" value="TreeGrafter"/>
</dbReference>
<feature type="transmembrane region" description="Helical" evidence="1">
    <location>
        <begin position="353"/>
        <end position="371"/>
    </location>
</feature>
<dbReference type="PANTHER" id="PTHR23028:SF53">
    <property type="entry name" value="ACYL_TRANSF_3 DOMAIN-CONTAINING PROTEIN"/>
    <property type="match status" value="1"/>
</dbReference>
<dbReference type="InterPro" id="IPR043968">
    <property type="entry name" value="SGNH"/>
</dbReference>
<protein>
    <submittedName>
        <fullName evidence="5">Unannotated protein</fullName>
    </submittedName>
</protein>
<dbReference type="Pfam" id="PF19040">
    <property type="entry name" value="SGNH"/>
    <property type="match status" value="1"/>
</dbReference>
<dbReference type="Pfam" id="PF01757">
    <property type="entry name" value="Acyl_transf_3"/>
    <property type="match status" value="1"/>
</dbReference>
<keyword evidence="1" id="KW-0812">Transmembrane</keyword>
<dbReference type="EMBL" id="CAESGF010000017">
    <property type="protein sequence ID" value="CAB4364747.1"/>
    <property type="molecule type" value="Genomic_DNA"/>
</dbReference>
<dbReference type="AlphaFoldDB" id="A0A6J6SRD9"/>